<reference evidence="1 2" key="1">
    <citation type="submission" date="2018-01" db="EMBL/GenBank/DDBJ databases">
        <title>Draft genome sequence of Jishengella endophytica.</title>
        <authorList>
            <person name="Sahin N."/>
            <person name="Ay H."/>
            <person name="Saygin H."/>
        </authorList>
    </citation>
    <scope>NUCLEOTIDE SEQUENCE [LARGE SCALE GENOMIC DNA]</scope>
    <source>
        <strain evidence="1 2">DSM 45430</strain>
    </source>
</reference>
<keyword evidence="2" id="KW-1185">Reference proteome</keyword>
<dbReference type="OrthoDB" id="3381497at2"/>
<organism evidence="1 2">
    <name type="scientific">Micromonospora endophytica</name>
    <dbReference type="NCBI Taxonomy" id="515350"/>
    <lineage>
        <taxon>Bacteria</taxon>
        <taxon>Bacillati</taxon>
        <taxon>Actinomycetota</taxon>
        <taxon>Actinomycetes</taxon>
        <taxon>Micromonosporales</taxon>
        <taxon>Micromonosporaceae</taxon>
        <taxon>Micromonospora</taxon>
    </lineage>
</organism>
<evidence type="ECO:0000313" key="2">
    <source>
        <dbReference type="Proteomes" id="UP000248627"/>
    </source>
</evidence>
<sequence length="149" mass="16366">MKIDDKVEKQVRAVLDALVHRDPDRLDRAMSNIAAGRQLQAALELSVAICGFVLFETHDGAPEPVDIDEIAGDLESQERWLEVEKAEVVAFLTALVDRRPLSEVLPRDSAVVLPFVVAANLLATSSAPEEGEWWFNYLDKVEAAIEAAG</sequence>
<proteinExistence type="predicted"/>
<comment type="caution">
    <text evidence="1">The sequence shown here is derived from an EMBL/GenBank/DDBJ whole genome shotgun (WGS) entry which is preliminary data.</text>
</comment>
<dbReference type="Proteomes" id="UP000248627">
    <property type="component" value="Unassembled WGS sequence"/>
</dbReference>
<gene>
    <name evidence="1" type="ORF">C1I93_23210</name>
</gene>
<evidence type="ECO:0000313" key="1">
    <source>
        <dbReference type="EMBL" id="PZF90076.1"/>
    </source>
</evidence>
<dbReference type="AlphaFoldDB" id="A0A2W2CYF6"/>
<dbReference type="EMBL" id="POTX01000200">
    <property type="protein sequence ID" value="PZF90076.1"/>
    <property type="molecule type" value="Genomic_DNA"/>
</dbReference>
<protein>
    <submittedName>
        <fullName evidence="1">Uncharacterized protein</fullName>
    </submittedName>
</protein>
<name>A0A2W2CYF6_9ACTN</name>
<dbReference type="RefSeq" id="WP_111245415.1">
    <property type="nucleotide sequence ID" value="NZ_AP023358.1"/>
</dbReference>
<accession>A0A2W2CYF6</accession>